<comment type="subcellular location">
    <subcellularLocation>
        <location evidence="1">Membrane</location>
        <topology evidence="1">Single-pass membrane protein</topology>
    </subcellularLocation>
</comment>
<dbReference type="PANTHER" id="PTHR30093">
    <property type="entry name" value="GENERAL SECRETION PATHWAY PROTEIN G"/>
    <property type="match status" value="1"/>
</dbReference>
<dbReference type="InterPro" id="IPR045584">
    <property type="entry name" value="Pilin-like"/>
</dbReference>
<evidence type="ECO:0000313" key="7">
    <source>
        <dbReference type="EMBL" id="PJE63834.1"/>
    </source>
</evidence>
<reference evidence="8" key="1">
    <citation type="submission" date="2017-09" db="EMBL/GenBank/DDBJ databases">
        <title>Depth-based differentiation of microbial function through sediment-hosted aquifers and enrichment of novel symbionts in the deep terrestrial subsurface.</title>
        <authorList>
            <person name="Probst A.J."/>
            <person name="Ladd B."/>
            <person name="Jarett J.K."/>
            <person name="Geller-Mcgrath D.E."/>
            <person name="Sieber C.M.K."/>
            <person name="Emerson J.B."/>
            <person name="Anantharaman K."/>
            <person name="Thomas B.C."/>
            <person name="Malmstrom R."/>
            <person name="Stieglmeier M."/>
            <person name="Klingl A."/>
            <person name="Woyke T."/>
            <person name="Ryan C.M."/>
            <person name="Banfield J.F."/>
        </authorList>
    </citation>
    <scope>NUCLEOTIDE SEQUENCE [LARGE SCALE GENOMIC DNA]</scope>
</reference>
<feature type="transmembrane region" description="Helical" evidence="6">
    <location>
        <begin position="12"/>
        <end position="35"/>
    </location>
</feature>
<dbReference type="Gene3D" id="3.30.700.10">
    <property type="entry name" value="Glycoprotein, Type 4 Pilin"/>
    <property type="match status" value="1"/>
</dbReference>
<keyword evidence="4 6" id="KW-1133">Transmembrane helix</keyword>
<proteinExistence type="predicted"/>
<dbReference type="InterPro" id="IPR012902">
    <property type="entry name" value="N_methyl_site"/>
</dbReference>
<dbReference type="PANTHER" id="PTHR30093:SF44">
    <property type="entry name" value="TYPE II SECRETION SYSTEM CORE PROTEIN G"/>
    <property type="match status" value="1"/>
</dbReference>
<dbReference type="EMBL" id="PFEE01000025">
    <property type="protein sequence ID" value="PJE63834.1"/>
    <property type="molecule type" value="Genomic_DNA"/>
</dbReference>
<dbReference type="Pfam" id="PF07963">
    <property type="entry name" value="N_methyl"/>
    <property type="match status" value="1"/>
</dbReference>
<keyword evidence="2" id="KW-0488">Methylation</keyword>
<comment type="caution">
    <text evidence="7">The sequence shown here is derived from an EMBL/GenBank/DDBJ whole genome shotgun (WGS) entry which is preliminary data.</text>
</comment>
<accession>A0A2M8KV78</accession>
<evidence type="ECO:0000256" key="5">
    <source>
        <dbReference type="ARBA" id="ARBA00023136"/>
    </source>
</evidence>
<evidence type="ECO:0008006" key="9">
    <source>
        <dbReference type="Google" id="ProtNLM"/>
    </source>
</evidence>
<name>A0A2M8KV78_9BACT</name>
<gene>
    <name evidence="7" type="ORF">COU89_01135</name>
</gene>
<dbReference type="SUPFAM" id="SSF54523">
    <property type="entry name" value="Pili subunits"/>
    <property type="match status" value="1"/>
</dbReference>
<organism evidence="7 8">
    <name type="scientific">Candidatus Roizmanbacteria bacterium CG10_big_fil_rev_8_21_14_0_10_45_7</name>
    <dbReference type="NCBI Taxonomy" id="1974854"/>
    <lineage>
        <taxon>Bacteria</taxon>
        <taxon>Candidatus Roizmaniibacteriota</taxon>
    </lineage>
</organism>
<dbReference type="GO" id="GO:0016020">
    <property type="term" value="C:membrane"/>
    <property type="evidence" value="ECO:0007669"/>
    <property type="project" value="UniProtKB-SubCell"/>
</dbReference>
<keyword evidence="3 6" id="KW-0812">Transmembrane</keyword>
<dbReference type="AlphaFoldDB" id="A0A2M8KV78"/>
<evidence type="ECO:0000256" key="3">
    <source>
        <dbReference type="ARBA" id="ARBA00022692"/>
    </source>
</evidence>
<evidence type="ECO:0000313" key="8">
    <source>
        <dbReference type="Proteomes" id="UP000231569"/>
    </source>
</evidence>
<keyword evidence="5 6" id="KW-0472">Membrane</keyword>
<protein>
    <recommendedName>
        <fullName evidence="9">Type II secretion system protein GspG C-terminal domain-containing protein</fullName>
    </recommendedName>
</protein>
<dbReference type="NCBIfam" id="TIGR02532">
    <property type="entry name" value="IV_pilin_GFxxxE"/>
    <property type="match status" value="1"/>
</dbReference>
<evidence type="ECO:0000256" key="1">
    <source>
        <dbReference type="ARBA" id="ARBA00004167"/>
    </source>
</evidence>
<evidence type="ECO:0000256" key="6">
    <source>
        <dbReference type="SAM" id="Phobius"/>
    </source>
</evidence>
<evidence type="ECO:0000256" key="4">
    <source>
        <dbReference type="ARBA" id="ARBA00022989"/>
    </source>
</evidence>
<dbReference type="Proteomes" id="UP000231569">
    <property type="component" value="Unassembled WGS sequence"/>
</dbReference>
<evidence type="ECO:0000256" key="2">
    <source>
        <dbReference type="ARBA" id="ARBA00022481"/>
    </source>
</evidence>
<sequence length="129" mass="14041">MKKNVPNGFTLIEMLVVLSVIGVLIGIGTVSFSAAQRNAQDAKRREDVAFIQKSLEQYYSLCGNAYPTAQSGVSVRAPVFCSQPTVVIATNVPVDPRSATPYVYTLNGNEYTVCATLQNNSQYCLNNQQ</sequence>